<evidence type="ECO:0000313" key="4">
    <source>
        <dbReference type="Proteomes" id="UP000682811"/>
    </source>
</evidence>
<keyword evidence="1" id="KW-0812">Transmembrane</keyword>
<accession>A0A920CVV3</accession>
<keyword evidence="1" id="KW-1133">Transmembrane helix</keyword>
<evidence type="ECO:0000313" key="3">
    <source>
        <dbReference type="EMBL" id="GIO50758.1"/>
    </source>
</evidence>
<feature type="transmembrane region" description="Helical" evidence="1">
    <location>
        <begin position="43"/>
        <end position="64"/>
    </location>
</feature>
<name>A0A920CVV3_9BACL</name>
<feature type="transmembrane region" description="Helical" evidence="1">
    <location>
        <begin position="76"/>
        <end position="96"/>
    </location>
</feature>
<keyword evidence="4" id="KW-1185">Reference proteome</keyword>
<dbReference type="Proteomes" id="UP000682811">
    <property type="component" value="Unassembled WGS sequence"/>
</dbReference>
<dbReference type="PROSITE" id="PS51257">
    <property type="entry name" value="PROKAR_LIPOPROTEIN"/>
    <property type="match status" value="1"/>
</dbReference>
<evidence type="ECO:0008006" key="5">
    <source>
        <dbReference type="Google" id="ProtNLM"/>
    </source>
</evidence>
<evidence type="ECO:0000256" key="2">
    <source>
        <dbReference type="SAM" id="SignalP"/>
    </source>
</evidence>
<comment type="caution">
    <text evidence="3">The sequence shown here is derived from an EMBL/GenBank/DDBJ whole genome shotgun (WGS) entry which is preliminary data.</text>
</comment>
<gene>
    <name evidence="3" type="ORF">J34TS1_55230</name>
</gene>
<feature type="chain" id="PRO_5037064958" description="Lipoprotein" evidence="2">
    <location>
        <begin position="32"/>
        <end position="104"/>
    </location>
</feature>
<dbReference type="EMBL" id="BORT01000037">
    <property type="protein sequence ID" value="GIO50758.1"/>
    <property type="molecule type" value="Genomic_DNA"/>
</dbReference>
<dbReference type="AlphaFoldDB" id="A0A920CVV3"/>
<sequence>MKMKRKTKMKYVWAFLLLCFAMSLLSGCVPGDGTNTPEHEAGFFWGIWHGWIAPISLIIGLFKSHIRVYEMNNSGWWYDLGFYIAIISGFGSISIFRRKNSDRD</sequence>
<organism evidence="3 4">
    <name type="scientific">Paenibacillus azoreducens</name>
    <dbReference type="NCBI Taxonomy" id="116718"/>
    <lineage>
        <taxon>Bacteria</taxon>
        <taxon>Bacillati</taxon>
        <taxon>Bacillota</taxon>
        <taxon>Bacilli</taxon>
        <taxon>Bacillales</taxon>
        <taxon>Paenibacillaceae</taxon>
        <taxon>Paenibacillus</taxon>
    </lineage>
</organism>
<protein>
    <recommendedName>
        <fullName evidence="5">Lipoprotein</fullName>
    </recommendedName>
</protein>
<keyword evidence="1" id="KW-0472">Membrane</keyword>
<keyword evidence="2" id="KW-0732">Signal</keyword>
<evidence type="ECO:0000256" key="1">
    <source>
        <dbReference type="SAM" id="Phobius"/>
    </source>
</evidence>
<feature type="signal peptide" evidence="2">
    <location>
        <begin position="1"/>
        <end position="31"/>
    </location>
</feature>
<proteinExistence type="predicted"/>
<reference evidence="3 4" key="1">
    <citation type="submission" date="2021-03" db="EMBL/GenBank/DDBJ databases">
        <title>Antimicrobial resistance genes in bacteria isolated from Japanese honey, and their potential for conferring macrolide and lincosamide resistance in the American foulbrood pathogen Paenibacillus larvae.</title>
        <authorList>
            <person name="Okamoto M."/>
            <person name="Kumagai M."/>
            <person name="Kanamori H."/>
            <person name="Takamatsu D."/>
        </authorList>
    </citation>
    <scope>NUCLEOTIDE SEQUENCE [LARGE SCALE GENOMIC DNA]</scope>
    <source>
        <strain evidence="3 4">J34TS1</strain>
    </source>
</reference>